<proteinExistence type="predicted"/>
<sequence length="121" mass="13630">MTDRKPSRKNPPTPAAIAMGKRIRTQREHLGFTQAELAAMLGVSENAVTQYESGRSSPRRERVPALLKILGKSINWLLTGEEPEEEVKAQTRQEQAILIKARQLSPESQEILLRMIDALKK</sequence>
<dbReference type="RefSeq" id="WP_063904155.1">
    <property type="nucleotide sequence ID" value="NZ_JABCQN010000001.1"/>
</dbReference>
<dbReference type="Gene3D" id="1.10.260.40">
    <property type="entry name" value="lambda repressor-like DNA-binding domains"/>
    <property type="match status" value="1"/>
</dbReference>
<dbReference type="SUPFAM" id="SSF47413">
    <property type="entry name" value="lambda repressor-like DNA-binding domains"/>
    <property type="match status" value="1"/>
</dbReference>
<evidence type="ECO:0000313" key="3">
    <source>
        <dbReference type="EMBL" id="MBF0869749.1"/>
    </source>
</evidence>
<dbReference type="AlphaFoldDB" id="A0A9Q2IK77"/>
<dbReference type="Proteomes" id="UP000661006">
    <property type="component" value="Unassembled WGS sequence"/>
</dbReference>
<dbReference type="PANTHER" id="PTHR46558:SF11">
    <property type="entry name" value="HTH-TYPE TRANSCRIPTIONAL REGULATOR XRE"/>
    <property type="match status" value="1"/>
</dbReference>
<reference evidence="3" key="1">
    <citation type="submission" date="2020-04" db="EMBL/GenBank/DDBJ databases">
        <authorList>
            <person name="Sombolestani A."/>
        </authorList>
    </citation>
    <scope>NUCLEOTIDE SEQUENCE</scope>
    <source>
        <strain evidence="3">R71697</strain>
    </source>
</reference>
<dbReference type="CDD" id="cd00093">
    <property type="entry name" value="HTH_XRE"/>
    <property type="match status" value="1"/>
</dbReference>
<dbReference type="PROSITE" id="PS50943">
    <property type="entry name" value="HTH_CROC1"/>
    <property type="match status" value="1"/>
</dbReference>
<dbReference type="InterPro" id="IPR010982">
    <property type="entry name" value="Lambda_DNA-bd_dom_sf"/>
</dbReference>
<evidence type="ECO:0000313" key="4">
    <source>
        <dbReference type="Proteomes" id="UP000661006"/>
    </source>
</evidence>
<keyword evidence="1" id="KW-0238">DNA-binding</keyword>
<evidence type="ECO:0000256" key="1">
    <source>
        <dbReference type="ARBA" id="ARBA00023125"/>
    </source>
</evidence>
<dbReference type="SMART" id="SM00530">
    <property type="entry name" value="HTH_XRE"/>
    <property type="match status" value="1"/>
</dbReference>
<gene>
    <name evidence="3" type="ORF">HKD32_02590</name>
</gene>
<feature type="domain" description="HTH cro/C1-type" evidence="2">
    <location>
        <begin position="23"/>
        <end position="77"/>
    </location>
</feature>
<dbReference type="Pfam" id="PF01381">
    <property type="entry name" value="HTH_3"/>
    <property type="match status" value="1"/>
</dbReference>
<dbReference type="GO" id="GO:0003677">
    <property type="term" value="F:DNA binding"/>
    <property type="evidence" value="ECO:0007669"/>
    <property type="project" value="UniProtKB-KW"/>
</dbReference>
<protein>
    <submittedName>
        <fullName evidence="3">Helix-turn-helix transcriptional regulator</fullName>
    </submittedName>
</protein>
<accession>A0A9Q2IK77</accession>
<name>A0A9Q2IK77_GLUJA</name>
<dbReference type="PANTHER" id="PTHR46558">
    <property type="entry name" value="TRACRIPTIONAL REGULATORY PROTEIN-RELATED-RELATED"/>
    <property type="match status" value="1"/>
</dbReference>
<comment type="caution">
    <text evidence="3">The sequence shown here is derived from an EMBL/GenBank/DDBJ whole genome shotgun (WGS) entry which is preliminary data.</text>
</comment>
<dbReference type="GeneID" id="81473569"/>
<organism evidence="3 4">
    <name type="scientific">Gluconobacter japonicus</name>
    <dbReference type="NCBI Taxonomy" id="376620"/>
    <lineage>
        <taxon>Bacteria</taxon>
        <taxon>Pseudomonadati</taxon>
        <taxon>Pseudomonadota</taxon>
        <taxon>Alphaproteobacteria</taxon>
        <taxon>Acetobacterales</taxon>
        <taxon>Acetobacteraceae</taxon>
        <taxon>Gluconobacter</taxon>
    </lineage>
</organism>
<dbReference type="InterPro" id="IPR001387">
    <property type="entry name" value="Cro/C1-type_HTH"/>
</dbReference>
<reference evidence="3" key="2">
    <citation type="submission" date="2020-11" db="EMBL/GenBank/DDBJ databases">
        <title>Description of novel Gluconobacter species.</title>
        <authorList>
            <person name="Cleenwerck I."/>
            <person name="Cnockaert M."/>
            <person name="Borremans W."/>
            <person name="Wieme A.D."/>
            <person name="De Vuyst L."/>
            <person name="Vandamme P."/>
        </authorList>
    </citation>
    <scope>NUCLEOTIDE SEQUENCE</scope>
    <source>
        <strain evidence="3">R71697</strain>
    </source>
</reference>
<evidence type="ECO:0000259" key="2">
    <source>
        <dbReference type="PROSITE" id="PS50943"/>
    </source>
</evidence>
<dbReference type="EMBL" id="JABCQN010000001">
    <property type="protein sequence ID" value="MBF0869749.1"/>
    <property type="molecule type" value="Genomic_DNA"/>
</dbReference>